<protein>
    <recommendedName>
        <fullName evidence="6 7">Thioredoxin</fullName>
    </recommendedName>
</protein>
<keyword evidence="4 8" id="KW-1015">Disulfide bond</keyword>
<reference evidence="11" key="1">
    <citation type="submission" date="2014-09" db="EMBL/GenBank/DDBJ databases">
        <title>Whole genome shotgun sequence of Streptomyces sp. NBRC 110027.</title>
        <authorList>
            <person name="Komaki H."/>
            <person name="Ichikawa N."/>
            <person name="Katano-Makiyama Y."/>
            <person name="Hosoyama A."/>
            <person name="Hashimoto M."/>
            <person name="Uohara A."/>
            <person name="Kitahashi Y."/>
            <person name="Ohji S."/>
            <person name="Kimura A."/>
            <person name="Yamazoe A."/>
            <person name="Igarashi Y."/>
            <person name="Fujita N."/>
        </authorList>
    </citation>
    <scope>NUCLEOTIDE SEQUENCE [LARGE SCALE GENOMIC DNA]</scope>
    <source>
        <strain evidence="11">NBRC 110027</strain>
    </source>
</reference>
<name>A0A0P4RE25_9ACTN</name>
<organism evidence="10 11">
    <name type="scientific">Streptomyces lydicamycinicus</name>
    <dbReference type="NCBI Taxonomy" id="1546107"/>
    <lineage>
        <taxon>Bacteria</taxon>
        <taxon>Bacillati</taxon>
        <taxon>Actinomycetota</taxon>
        <taxon>Actinomycetes</taxon>
        <taxon>Kitasatosporales</taxon>
        <taxon>Streptomycetaceae</taxon>
        <taxon>Streptomyces</taxon>
    </lineage>
</organism>
<accession>A0A0P4RE25</accession>
<evidence type="ECO:0000256" key="8">
    <source>
        <dbReference type="PIRSR" id="PIRSR000077-4"/>
    </source>
</evidence>
<sequence length="118" mass="13023">MTTTASAVVTVTDATFDQLVLRSARPVLVEFWAPWCGPCRQLAPVLDQIAHEEADRLTVAKLNTDENPATMIACNVLAAPTLQLYREGELVKEMVGARPKRRLVQELEDVLPHVGQTD</sequence>
<dbReference type="PANTHER" id="PTHR45663:SF11">
    <property type="entry name" value="GEO12009P1"/>
    <property type="match status" value="1"/>
</dbReference>
<dbReference type="Pfam" id="PF00085">
    <property type="entry name" value="Thioredoxin"/>
    <property type="match status" value="1"/>
</dbReference>
<dbReference type="OrthoDB" id="9790390at2"/>
<evidence type="ECO:0000259" key="9">
    <source>
        <dbReference type="PROSITE" id="PS51352"/>
    </source>
</evidence>
<dbReference type="Gene3D" id="3.40.30.10">
    <property type="entry name" value="Glutaredoxin"/>
    <property type="match status" value="1"/>
</dbReference>
<evidence type="ECO:0000256" key="6">
    <source>
        <dbReference type="NCBIfam" id="TIGR01068"/>
    </source>
</evidence>
<dbReference type="GO" id="GO:0015035">
    <property type="term" value="F:protein-disulfide reductase activity"/>
    <property type="evidence" value="ECO:0007669"/>
    <property type="project" value="UniProtKB-UniRule"/>
</dbReference>
<dbReference type="NCBIfam" id="TIGR01068">
    <property type="entry name" value="thioredoxin"/>
    <property type="match status" value="1"/>
</dbReference>
<dbReference type="EMBL" id="BBNO01000007">
    <property type="protein sequence ID" value="GAO11029.1"/>
    <property type="molecule type" value="Genomic_DNA"/>
</dbReference>
<dbReference type="RefSeq" id="WP_042158775.1">
    <property type="nucleotide sequence ID" value="NZ_BBNO01000007.1"/>
</dbReference>
<evidence type="ECO:0000256" key="3">
    <source>
        <dbReference type="ARBA" id="ARBA00022982"/>
    </source>
</evidence>
<keyword evidence="3" id="KW-0249">Electron transport</keyword>
<gene>
    <name evidence="10" type="primary">trxA</name>
    <name evidence="10" type="ORF">TPA0598_07_07530</name>
</gene>
<comment type="similarity">
    <text evidence="1 7">Belongs to the thioredoxin family.</text>
</comment>
<dbReference type="PROSITE" id="PS51352">
    <property type="entry name" value="THIOREDOXIN_2"/>
    <property type="match status" value="1"/>
</dbReference>
<reference evidence="10 11" key="2">
    <citation type="journal article" date="2015" name="Stand. Genomic Sci.">
        <title>Draft genome sequence of marine-derived Streptomyces sp. TP-A0598, a producer of anti-MRSA antibiotic lydicamycins.</title>
        <authorList>
            <person name="Komaki H."/>
            <person name="Ichikawa N."/>
            <person name="Hosoyama A."/>
            <person name="Fujita N."/>
            <person name="Igarashi Y."/>
        </authorList>
    </citation>
    <scope>NUCLEOTIDE SEQUENCE [LARGE SCALE GENOMIC DNA]</scope>
    <source>
        <strain evidence="10 11">NBRC 110027</strain>
    </source>
</reference>
<evidence type="ECO:0000256" key="4">
    <source>
        <dbReference type="ARBA" id="ARBA00023157"/>
    </source>
</evidence>
<feature type="domain" description="Thioredoxin" evidence="9">
    <location>
        <begin position="1"/>
        <end position="112"/>
    </location>
</feature>
<evidence type="ECO:0000256" key="2">
    <source>
        <dbReference type="ARBA" id="ARBA00022448"/>
    </source>
</evidence>
<keyword evidence="5 8" id="KW-0676">Redox-active center</keyword>
<dbReference type="PROSITE" id="PS00194">
    <property type="entry name" value="THIOREDOXIN_1"/>
    <property type="match status" value="1"/>
</dbReference>
<dbReference type="InterPro" id="IPR017937">
    <property type="entry name" value="Thioredoxin_CS"/>
</dbReference>
<dbReference type="InterPro" id="IPR036249">
    <property type="entry name" value="Thioredoxin-like_sf"/>
</dbReference>
<comment type="caution">
    <text evidence="10">The sequence shown here is derived from an EMBL/GenBank/DDBJ whole genome shotgun (WGS) entry which is preliminary data.</text>
</comment>
<feature type="disulfide bond" description="Redox-active" evidence="8">
    <location>
        <begin position="36"/>
        <end position="39"/>
    </location>
</feature>
<evidence type="ECO:0000313" key="10">
    <source>
        <dbReference type="EMBL" id="GAO11029.1"/>
    </source>
</evidence>
<proteinExistence type="inferred from homology"/>
<evidence type="ECO:0000256" key="7">
    <source>
        <dbReference type="PIRNR" id="PIRNR000077"/>
    </source>
</evidence>
<dbReference type="GO" id="GO:0045454">
    <property type="term" value="P:cell redox homeostasis"/>
    <property type="evidence" value="ECO:0007669"/>
    <property type="project" value="TreeGrafter"/>
</dbReference>
<dbReference type="InterPro" id="IPR013766">
    <property type="entry name" value="Thioredoxin_domain"/>
</dbReference>
<evidence type="ECO:0000313" key="11">
    <source>
        <dbReference type="Proteomes" id="UP000048965"/>
    </source>
</evidence>
<dbReference type="PANTHER" id="PTHR45663">
    <property type="entry name" value="GEO12009P1"/>
    <property type="match status" value="1"/>
</dbReference>
<dbReference type="FunFam" id="3.40.30.10:FF:000001">
    <property type="entry name" value="Thioredoxin"/>
    <property type="match status" value="1"/>
</dbReference>
<evidence type="ECO:0000256" key="1">
    <source>
        <dbReference type="ARBA" id="ARBA00008987"/>
    </source>
</evidence>
<dbReference type="InterPro" id="IPR005746">
    <property type="entry name" value="Thioredoxin"/>
</dbReference>
<dbReference type="PRINTS" id="PR00421">
    <property type="entry name" value="THIOREDOXIN"/>
</dbReference>
<dbReference type="PIRSF" id="PIRSF000077">
    <property type="entry name" value="Thioredoxin"/>
    <property type="match status" value="1"/>
</dbReference>
<dbReference type="SUPFAM" id="SSF52833">
    <property type="entry name" value="Thioredoxin-like"/>
    <property type="match status" value="1"/>
</dbReference>
<dbReference type="Proteomes" id="UP000048965">
    <property type="component" value="Unassembled WGS sequence"/>
</dbReference>
<keyword evidence="2" id="KW-0813">Transport</keyword>
<dbReference type="CDD" id="cd02947">
    <property type="entry name" value="TRX_family"/>
    <property type="match status" value="1"/>
</dbReference>
<dbReference type="AlphaFoldDB" id="A0A0P4RE25"/>
<keyword evidence="11" id="KW-1185">Reference proteome</keyword>
<dbReference type="GO" id="GO:0005829">
    <property type="term" value="C:cytosol"/>
    <property type="evidence" value="ECO:0007669"/>
    <property type="project" value="TreeGrafter"/>
</dbReference>
<evidence type="ECO:0000256" key="5">
    <source>
        <dbReference type="ARBA" id="ARBA00023284"/>
    </source>
</evidence>